<dbReference type="RefSeq" id="WP_069702181.1">
    <property type="nucleotide sequence ID" value="NZ_MJAT01000022.1"/>
</dbReference>
<proteinExistence type="predicted"/>
<gene>
    <name evidence="2" type="ORF">BHU72_04480</name>
</gene>
<dbReference type="Proteomes" id="UP000095255">
    <property type="component" value="Unassembled WGS sequence"/>
</dbReference>
<evidence type="ECO:0000313" key="3">
    <source>
        <dbReference type="Proteomes" id="UP000095255"/>
    </source>
</evidence>
<dbReference type="EMBL" id="MJAT01000022">
    <property type="protein sequence ID" value="OEH85355.1"/>
    <property type="molecule type" value="Genomic_DNA"/>
</dbReference>
<name>A0A1E5L5E3_9FIRM</name>
<evidence type="ECO:0000256" key="1">
    <source>
        <dbReference type="SAM" id="Phobius"/>
    </source>
</evidence>
<keyword evidence="1" id="KW-0472">Membrane</keyword>
<feature type="transmembrane region" description="Helical" evidence="1">
    <location>
        <begin position="36"/>
        <end position="60"/>
    </location>
</feature>
<keyword evidence="3" id="KW-1185">Reference proteome</keyword>
<keyword evidence="1" id="KW-1133">Transmembrane helix</keyword>
<feature type="transmembrane region" description="Helical" evidence="1">
    <location>
        <begin position="6"/>
        <end position="24"/>
    </location>
</feature>
<dbReference type="OrthoDB" id="2925884at2"/>
<dbReference type="STRING" id="1390249.BHU72_04480"/>
<evidence type="ECO:0000313" key="2">
    <source>
        <dbReference type="EMBL" id="OEH85355.1"/>
    </source>
</evidence>
<accession>A0A1E5L5E3</accession>
<comment type="caution">
    <text evidence="2">The sequence shown here is derived from an EMBL/GenBank/DDBJ whole genome shotgun (WGS) entry which is preliminary data.</text>
</comment>
<dbReference type="AlphaFoldDB" id="A0A1E5L5E3"/>
<keyword evidence="1" id="KW-0812">Transmembrane</keyword>
<sequence length="151" mass="17253">MVITILIPVILIAVVLIIASGIRGSEQGGEDMIKNVYVYLVLFATLMMIIGGSVASFMAIADIVAPAPYFQSYEEYKQWGMEKPNPESGQPQTQLTEEEMRQKYEMMVRTETERQVERAKNTLIKSLGWIVIPLPVFMFYQRKLSRNREAE</sequence>
<protein>
    <recommendedName>
        <fullName evidence="4">DUF5671 domain-containing protein</fullName>
    </recommendedName>
</protein>
<reference evidence="2 3" key="1">
    <citation type="submission" date="2016-09" db="EMBL/GenBank/DDBJ databases">
        <title>Desulfuribacillus arsenicus sp. nov., an obligately anaerobic, dissimilatory arsenic- and antimonate-reducing bacterium isolated from anoxic sediments.</title>
        <authorList>
            <person name="Abin C.A."/>
            <person name="Hollibaugh J.T."/>
        </authorList>
    </citation>
    <scope>NUCLEOTIDE SEQUENCE [LARGE SCALE GENOMIC DNA]</scope>
    <source>
        <strain evidence="2 3">MLFW-2</strain>
    </source>
</reference>
<organism evidence="2 3">
    <name type="scientific">Desulfuribacillus stibiiarsenatis</name>
    <dbReference type="NCBI Taxonomy" id="1390249"/>
    <lineage>
        <taxon>Bacteria</taxon>
        <taxon>Bacillati</taxon>
        <taxon>Bacillota</taxon>
        <taxon>Desulfuribacillia</taxon>
        <taxon>Desulfuribacillales</taxon>
        <taxon>Desulfuribacillaceae</taxon>
        <taxon>Desulfuribacillus</taxon>
    </lineage>
</organism>
<evidence type="ECO:0008006" key="4">
    <source>
        <dbReference type="Google" id="ProtNLM"/>
    </source>
</evidence>